<dbReference type="GeneID" id="37162099"/>
<dbReference type="RefSeq" id="XP_025515211.1">
    <property type="nucleotide sequence ID" value="XM_025658697.1"/>
</dbReference>
<gene>
    <name evidence="4" type="ORF">BO85DRAFT_439125</name>
</gene>
<evidence type="ECO:0000259" key="2">
    <source>
        <dbReference type="Pfam" id="PF04183"/>
    </source>
</evidence>
<keyword evidence="5" id="KW-1185">Reference proteome</keyword>
<dbReference type="GO" id="GO:0016881">
    <property type="term" value="F:acid-amino acid ligase activity"/>
    <property type="evidence" value="ECO:0007669"/>
    <property type="project" value="UniProtKB-ARBA"/>
</dbReference>
<feature type="domain" description="Aerobactin siderophore biosynthesis IucA/IucC-like C-terminal" evidence="3">
    <location>
        <begin position="457"/>
        <end position="617"/>
    </location>
</feature>
<dbReference type="InterPro" id="IPR007310">
    <property type="entry name" value="Aerobactin_biosyn_IucA/IucC_N"/>
</dbReference>
<dbReference type="EMBL" id="KZ825063">
    <property type="protein sequence ID" value="RAH57289.1"/>
    <property type="molecule type" value="Genomic_DNA"/>
</dbReference>
<dbReference type="PANTHER" id="PTHR34384:SF5">
    <property type="entry name" value="L-2,3-DIAMINOPROPANOATE--CITRATE LIGASE"/>
    <property type="match status" value="1"/>
</dbReference>
<feature type="domain" description="Aerobactin siderophore biosynthesis IucA/IucC N-terminal" evidence="2">
    <location>
        <begin position="317"/>
        <end position="433"/>
    </location>
</feature>
<name>A0A8G1VKZ7_9EURO</name>
<protein>
    <submittedName>
        <fullName evidence="4">Uncharacterized protein</fullName>
    </submittedName>
</protein>
<proteinExistence type="predicted"/>
<dbReference type="Gene3D" id="1.10.510.40">
    <property type="match status" value="1"/>
</dbReference>
<dbReference type="AlphaFoldDB" id="A0A8G1VKZ7"/>
<dbReference type="Pfam" id="PF04183">
    <property type="entry name" value="IucA_IucC"/>
    <property type="match status" value="1"/>
</dbReference>
<reference evidence="4 5" key="1">
    <citation type="submission" date="2018-02" db="EMBL/GenBank/DDBJ databases">
        <title>The genomes of Aspergillus section Nigri reveals drivers in fungal speciation.</title>
        <authorList>
            <consortium name="DOE Joint Genome Institute"/>
            <person name="Vesth T.C."/>
            <person name="Nybo J."/>
            <person name="Theobald S."/>
            <person name="Brandl J."/>
            <person name="Frisvad J.C."/>
            <person name="Nielsen K.F."/>
            <person name="Lyhne E.K."/>
            <person name="Kogle M.E."/>
            <person name="Kuo A."/>
            <person name="Riley R."/>
            <person name="Clum A."/>
            <person name="Nolan M."/>
            <person name="Lipzen A."/>
            <person name="Salamov A."/>
            <person name="Henrissat B."/>
            <person name="Wiebenga A."/>
            <person name="De vries R.P."/>
            <person name="Grigoriev I.V."/>
            <person name="Mortensen U.H."/>
            <person name="Andersen M.R."/>
            <person name="Baker S.E."/>
        </authorList>
    </citation>
    <scope>NUCLEOTIDE SEQUENCE [LARGE SCALE GENOMIC DNA]</scope>
    <source>
        <strain evidence="4 5">CBS 112811</strain>
    </source>
</reference>
<feature type="region of interest" description="Disordered" evidence="1">
    <location>
        <begin position="1"/>
        <end position="28"/>
    </location>
</feature>
<accession>A0A8G1VKZ7</accession>
<evidence type="ECO:0000313" key="4">
    <source>
        <dbReference type="EMBL" id="RAH57289.1"/>
    </source>
</evidence>
<dbReference type="Proteomes" id="UP000249526">
    <property type="component" value="Unassembled WGS sequence"/>
</dbReference>
<dbReference type="PANTHER" id="PTHR34384">
    <property type="entry name" value="L-2,3-DIAMINOPROPANOATE--CITRATE LIGASE"/>
    <property type="match status" value="1"/>
</dbReference>
<dbReference type="InterPro" id="IPR037455">
    <property type="entry name" value="LucA/IucC-like"/>
</dbReference>
<dbReference type="Pfam" id="PF06276">
    <property type="entry name" value="FhuF"/>
    <property type="match status" value="1"/>
</dbReference>
<organism evidence="4 5">
    <name type="scientific">Aspergillus piperis CBS 112811</name>
    <dbReference type="NCBI Taxonomy" id="1448313"/>
    <lineage>
        <taxon>Eukaryota</taxon>
        <taxon>Fungi</taxon>
        <taxon>Dikarya</taxon>
        <taxon>Ascomycota</taxon>
        <taxon>Pezizomycotina</taxon>
        <taxon>Eurotiomycetes</taxon>
        <taxon>Eurotiomycetidae</taxon>
        <taxon>Eurotiales</taxon>
        <taxon>Aspergillaceae</taxon>
        <taxon>Aspergillus</taxon>
        <taxon>Aspergillus subgen. Circumdati</taxon>
    </lineage>
</organism>
<dbReference type="InterPro" id="IPR022770">
    <property type="entry name" value="IucA/IucC-like_C"/>
</dbReference>
<dbReference type="GO" id="GO:0019290">
    <property type="term" value="P:siderophore biosynthetic process"/>
    <property type="evidence" value="ECO:0007669"/>
    <property type="project" value="InterPro"/>
</dbReference>
<evidence type="ECO:0000256" key="1">
    <source>
        <dbReference type="SAM" id="MobiDB-lite"/>
    </source>
</evidence>
<evidence type="ECO:0000259" key="3">
    <source>
        <dbReference type="Pfam" id="PF06276"/>
    </source>
</evidence>
<sequence>MLLQTVGMGPDTVGKDGSRSSTTCPHNDRQTLRHLSMTRPLLGNSISPNRRRALFETTKRVLASAINDGIACATLESCNSTGLLLCLRSPGGAMASDEDAWIMCGMRADAYTETDGGRVLGFVRADDLLEPVLSRNLNGEVSKELDPGVICRVICRWRSRQDEEHAVETLVKERNGWIWPVLCQSYILSLHYVIGSNQSYLDILHIRYYNNISPTLSYLLALDLRLTLSKLHRACLAQSPLDPIMPDDIPYLLEPELSFLCVPKSDMKVFGPFQSLLDPLLASLGIPKPDDTINEIVIPCFSRQLPAITPLFPKARILRAVQNRCRAQLSMRTVSMMPDAGGSPLHLKLSLDCQITSRLRTISPYAAALVPAVGKILQSLLPQDLWIFEEAASVTGAQEDFDKACQLTCIIRKSLEKRAADIGETLIPIAGLSQRPFNDDRTYVEIIFGLDDLKGKQAWFRKYLTKLISLIFPPMIRHGIYFEAHSQNILVRVNLTSKEIRGFALRDFDGIGIHYSTFLRHPNNKNALKEIPPGARTLTDNLPRMWQLVHHALLQVHVGHLLYLLGLESMGGWRIVREELERALDPSGDPDGRALYDYWLKETMLSKCFLEMRLRDAYAKKYEREMPNILLRNA</sequence>
<evidence type="ECO:0000313" key="5">
    <source>
        <dbReference type="Proteomes" id="UP000249526"/>
    </source>
</evidence>